<reference evidence="1 2" key="1">
    <citation type="journal article" date="2019" name="Extremophiles">
        <title>Biogeography of thermophiles and predominance of Thermus scotoductus in domestic water heaters.</title>
        <authorList>
            <person name="Wilpiszeski R.L."/>
            <person name="Zhang Z."/>
            <person name="House C.H."/>
        </authorList>
    </citation>
    <scope>NUCLEOTIDE SEQUENCE [LARGE SCALE GENOMIC DNA]</scope>
    <source>
        <strain evidence="1 2">32_S32</strain>
    </source>
</reference>
<dbReference type="AlphaFoldDB" id="A0A430R1J1"/>
<dbReference type="Proteomes" id="UP000286910">
    <property type="component" value="Unassembled WGS sequence"/>
</dbReference>
<comment type="caution">
    <text evidence="1">The sequence shown here is derived from an EMBL/GenBank/DDBJ whole genome shotgun (WGS) entry which is preliminary data.</text>
</comment>
<accession>A0A430R1J1</accession>
<sequence>MGLRVGLLLVSLSSLLLGGCFFPPNPAQQHLDFAYYPTPPRVCTEGVKVDLELPRWETLNVLLVRNNSPDSYTVISRTNPDFKIVEATTYPTPEEFLQRSAPVDVYYSVRYFLDPSVRNPPPVEVLLTCLSSTPRPSWRATYPFGGLIRFALIEDPTEESGLKVLVRIGP</sequence>
<name>A0A430R1J1_THESC</name>
<evidence type="ECO:0000313" key="1">
    <source>
        <dbReference type="EMBL" id="RTH01268.1"/>
    </source>
</evidence>
<gene>
    <name evidence="1" type="ORF">CSW45_10730</name>
</gene>
<evidence type="ECO:0000313" key="2">
    <source>
        <dbReference type="Proteomes" id="UP000286910"/>
    </source>
</evidence>
<organism evidence="1 2">
    <name type="scientific">Thermus scotoductus</name>
    <dbReference type="NCBI Taxonomy" id="37636"/>
    <lineage>
        <taxon>Bacteria</taxon>
        <taxon>Thermotogati</taxon>
        <taxon>Deinococcota</taxon>
        <taxon>Deinococci</taxon>
        <taxon>Thermales</taxon>
        <taxon>Thermaceae</taxon>
        <taxon>Thermus</taxon>
    </lineage>
</organism>
<protein>
    <recommendedName>
        <fullName evidence="3">Lipoprotein</fullName>
    </recommendedName>
</protein>
<dbReference type="EMBL" id="PELR01000358">
    <property type="protein sequence ID" value="RTH01268.1"/>
    <property type="molecule type" value="Genomic_DNA"/>
</dbReference>
<proteinExistence type="predicted"/>
<dbReference type="PROSITE" id="PS51257">
    <property type="entry name" value="PROKAR_LIPOPROTEIN"/>
    <property type="match status" value="1"/>
</dbReference>
<evidence type="ECO:0008006" key="3">
    <source>
        <dbReference type="Google" id="ProtNLM"/>
    </source>
</evidence>